<dbReference type="InterPro" id="IPR018989">
    <property type="entry name" value="DUF2001"/>
</dbReference>
<dbReference type="InterPro" id="IPR038628">
    <property type="entry name" value="XkdM-like_sf"/>
</dbReference>
<dbReference type="Pfam" id="PF09393">
    <property type="entry name" value="DUF2001"/>
    <property type="match status" value="1"/>
</dbReference>
<dbReference type="EMBL" id="CACRUN010000008">
    <property type="protein sequence ID" value="VYT80173.1"/>
    <property type="molecule type" value="Genomic_DNA"/>
</dbReference>
<sequence>MENFAAQQVMTGSHGQVWLDGSLVSQATAVKATIKLSKEEVKKAKTMSKQYKYVGYEGTGSLTMNKVSSLMISKMAENLKKGKATVCQLVIQLDDPDAKGVETVTLYDVTFDSLDLANWKVGALIEESVDFTFTEFDVIDKVED</sequence>
<accession>A0A6N2ZN94</accession>
<name>A0A6N2ZN94_9FIRM</name>
<gene>
    <name evidence="1" type="primary">xkdM</name>
    <name evidence="1" type="ORF">VALFYP47_00873</name>
</gene>
<dbReference type="AlphaFoldDB" id="A0A6N2ZN94"/>
<dbReference type="SUPFAM" id="SSF69279">
    <property type="entry name" value="Phage tail proteins"/>
    <property type="match status" value="1"/>
</dbReference>
<protein>
    <submittedName>
        <fullName evidence="1">Phage-like element PBSX protein XkdM</fullName>
    </submittedName>
</protein>
<proteinExistence type="predicted"/>
<dbReference type="RefSeq" id="WP_156717774.1">
    <property type="nucleotide sequence ID" value="NZ_CACRUN010000008.1"/>
</dbReference>
<dbReference type="Gene3D" id="2.30.110.40">
    <property type="entry name" value="Phage tail tube protein"/>
    <property type="match status" value="1"/>
</dbReference>
<evidence type="ECO:0000313" key="1">
    <source>
        <dbReference type="EMBL" id="VYT80173.1"/>
    </source>
</evidence>
<reference evidence="1" key="1">
    <citation type="submission" date="2019-11" db="EMBL/GenBank/DDBJ databases">
        <authorList>
            <person name="Feng L."/>
        </authorList>
    </citation>
    <scope>NUCLEOTIDE SEQUENCE</scope>
    <source>
        <strain evidence="1">VatypicaLFYP47</strain>
    </source>
</reference>
<organism evidence="1">
    <name type="scientific">Veillonella atypica</name>
    <dbReference type="NCBI Taxonomy" id="39777"/>
    <lineage>
        <taxon>Bacteria</taxon>
        <taxon>Bacillati</taxon>
        <taxon>Bacillota</taxon>
        <taxon>Negativicutes</taxon>
        <taxon>Veillonellales</taxon>
        <taxon>Veillonellaceae</taxon>
        <taxon>Veillonella</taxon>
    </lineage>
</organism>